<organism evidence="1 2">
    <name type="scientific">Vittaforma corneae (strain ATCC 50505)</name>
    <name type="common">Microsporidian parasite</name>
    <name type="synonym">Nosema corneum</name>
    <dbReference type="NCBI Taxonomy" id="993615"/>
    <lineage>
        <taxon>Eukaryota</taxon>
        <taxon>Fungi</taxon>
        <taxon>Fungi incertae sedis</taxon>
        <taxon>Microsporidia</taxon>
        <taxon>Nosematidae</taxon>
        <taxon>Vittaforma</taxon>
    </lineage>
</organism>
<dbReference type="EMBL" id="JH370130">
    <property type="protein sequence ID" value="ELA42729.1"/>
    <property type="molecule type" value="Genomic_DNA"/>
</dbReference>
<gene>
    <name evidence="1" type="ORF">VICG_00044</name>
</gene>
<evidence type="ECO:0000313" key="1">
    <source>
        <dbReference type="EMBL" id="ELA42729.1"/>
    </source>
</evidence>
<dbReference type="VEuPathDB" id="MicrosporidiaDB:VICG_00044"/>
<keyword evidence="2" id="KW-1185">Reference proteome</keyword>
<proteinExistence type="predicted"/>
<dbReference type="InParanoid" id="L2GQ45"/>
<dbReference type="GeneID" id="19880762"/>
<reference evidence="2" key="1">
    <citation type="submission" date="2011-05" db="EMBL/GenBank/DDBJ databases">
        <title>The genome sequence of Vittaforma corneae strain ATCC 50505.</title>
        <authorList>
            <consortium name="The Broad Institute Genome Sequencing Platform"/>
            <person name="Cuomo C."/>
            <person name="Didier E."/>
            <person name="Bowers L."/>
            <person name="Young S.K."/>
            <person name="Zeng Q."/>
            <person name="Gargeya S."/>
            <person name="Fitzgerald M."/>
            <person name="Haas B."/>
            <person name="Abouelleil A."/>
            <person name="Alvarado L."/>
            <person name="Arachchi H.M."/>
            <person name="Berlin A."/>
            <person name="Chapman S.B."/>
            <person name="Gearin G."/>
            <person name="Goldberg J."/>
            <person name="Griggs A."/>
            <person name="Gujja S."/>
            <person name="Hansen M."/>
            <person name="Heiman D."/>
            <person name="Howarth C."/>
            <person name="Larimer J."/>
            <person name="Lui A."/>
            <person name="MacDonald P.J.P."/>
            <person name="McCowen C."/>
            <person name="Montmayeur A."/>
            <person name="Murphy C."/>
            <person name="Neiman D."/>
            <person name="Pearson M."/>
            <person name="Priest M."/>
            <person name="Roberts A."/>
            <person name="Saif S."/>
            <person name="Shea T."/>
            <person name="Sisk P."/>
            <person name="Stolte C."/>
            <person name="Sykes S."/>
            <person name="Wortman J."/>
            <person name="Nusbaum C."/>
            <person name="Birren B."/>
        </authorList>
    </citation>
    <scope>NUCLEOTIDE SEQUENCE [LARGE SCALE GENOMIC DNA]</scope>
    <source>
        <strain evidence="2">ATCC 50505</strain>
    </source>
</reference>
<dbReference type="RefSeq" id="XP_007603497.1">
    <property type="nucleotide sequence ID" value="XM_007603435.1"/>
</dbReference>
<dbReference type="HOGENOM" id="CLU_1305715_0_0_1"/>
<sequence length="211" mass="23507">MWENESSLLNQNGNVCIDQAAIISMYEDENQNTCDNTQESMENKRSDVTVICPAATQFAYESENFQNTVKNISKNTPVIDCNDSYLDNICTDIDVLPSLGNFNGDIASFIGKLSKPTADNEDATQNNTLYMSNLNDTVVIDSVQSKDPSNVFHQPSNSAKLSCVRLFNESIFCSDEEPFIKKSPTLKDKPGFSIDITLEPYCEDHSNEHSC</sequence>
<protein>
    <submittedName>
        <fullName evidence="1">Uncharacterized protein</fullName>
    </submittedName>
</protein>
<name>L2GQ45_VITCO</name>
<dbReference type="AlphaFoldDB" id="L2GQ45"/>
<evidence type="ECO:0000313" key="2">
    <source>
        <dbReference type="Proteomes" id="UP000011082"/>
    </source>
</evidence>
<dbReference type="Proteomes" id="UP000011082">
    <property type="component" value="Unassembled WGS sequence"/>
</dbReference>
<accession>L2GQ45</accession>